<comment type="similarity">
    <text evidence="6">Belongs to the methyltransferase superfamily. RNA methyltransferase RsmG family.</text>
</comment>
<dbReference type="Gene3D" id="3.40.50.150">
    <property type="entry name" value="Vaccinia Virus protein VP39"/>
    <property type="match status" value="1"/>
</dbReference>
<dbReference type="GO" id="GO:0070043">
    <property type="term" value="F:rRNA (guanine-N7-)-methyltransferase activity"/>
    <property type="evidence" value="ECO:0007669"/>
    <property type="project" value="UniProtKB-UniRule"/>
</dbReference>
<dbReference type="PANTHER" id="PTHR31760:SF0">
    <property type="entry name" value="S-ADENOSYL-L-METHIONINE-DEPENDENT METHYLTRANSFERASES SUPERFAMILY PROTEIN"/>
    <property type="match status" value="1"/>
</dbReference>
<feature type="binding site" evidence="6">
    <location>
        <position position="78"/>
    </location>
    <ligand>
        <name>S-adenosyl-L-methionine</name>
        <dbReference type="ChEBI" id="CHEBI:59789"/>
    </ligand>
</feature>
<evidence type="ECO:0000256" key="4">
    <source>
        <dbReference type="ARBA" id="ARBA00022679"/>
    </source>
</evidence>
<dbReference type="CDD" id="cd02440">
    <property type="entry name" value="AdoMet_MTases"/>
    <property type="match status" value="1"/>
</dbReference>
<comment type="function">
    <text evidence="6">Specifically methylates the N7 position of a guanine in 16S rRNA.</text>
</comment>
<feature type="binding site" evidence="6">
    <location>
        <begin position="129"/>
        <end position="130"/>
    </location>
    <ligand>
        <name>S-adenosyl-L-methionine</name>
        <dbReference type="ChEBI" id="CHEBI:59789"/>
    </ligand>
</feature>
<dbReference type="OrthoDB" id="9808773at2"/>
<comment type="subcellular location">
    <subcellularLocation>
        <location evidence="6">Cytoplasm</location>
    </subcellularLocation>
</comment>
<dbReference type="InterPro" id="IPR029063">
    <property type="entry name" value="SAM-dependent_MTases_sf"/>
</dbReference>
<dbReference type="STRING" id="1304284.L21TH_2543"/>
<dbReference type="PANTHER" id="PTHR31760">
    <property type="entry name" value="S-ADENOSYL-L-METHIONINE-DEPENDENT METHYLTRANSFERASES SUPERFAMILY PROTEIN"/>
    <property type="match status" value="1"/>
</dbReference>
<keyword evidence="4 6" id="KW-0808">Transferase</keyword>
<feature type="binding site" evidence="6">
    <location>
        <position position="148"/>
    </location>
    <ligand>
        <name>S-adenosyl-L-methionine</name>
        <dbReference type="ChEBI" id="CHEBI:59789"/>
    </ligand>
</feature>
<reference evidence="7 8" key="1">
    <citation type="journal article" date="2015" name="Geomicrobiol. J.">
        <title>Caldisalinibacter kiritimatiensis gen. nov., sp. nov., a moderately thermohalophilic thiosulfate-reducing bacterium from a hypersaline microbial mat.</title>
        <authorList>
            <person name="Ben Hania W."/>
            <person name="Joseph M."/>
            <person name="Fiebig A."/>
            <person name="Bunk B."/>
            <person name="Klenk H.-P."/>
            <person name="Fardeau M.-L."/>
            <person name="Spring S."/>
        </authorList>
    </citation>
    <scope>NUCLEOTIDE SEQUENCE [LARGE SCALE GENOMIC DNA]</scope>
    <source>
        <strain evidence="7 8">L21-TH-D2</strain>
    </source>
</reference>
<comment type="caution">
    <text evidence="6">Lacks conserved residue(s) required for the propagation of feature annotation.</text>
</comment>
<comment type="caution">
    <text evidence="7">The sequence shown here is derived from an EMBL/GenBank/DDBJ whole genome shotgun (WGS) entry which is preliminary data.</text>
</comment>
<dbReference type="EC" id="2.1.1.-" evidence="6"/>
<feature type="binding site" evidence="6">
    <location>
        <position position="83"/>
    </location>
    <ligand>
        <name>S-adenosyl-L-methionine</name>
        <dbReference type="ChEBI" id="CHEBI:59789"/>
    </ligand>
</feature>
<dbReference type="AlphaFoldDB" id="R1CL46"/>
<evidence type="ECO:0000256" key="6">
    <source>
        <dbReference type="HAMAP-Rule" id="MF_00074"/>
    </source>
</evidence>
<name>R1CL46_9FIRM</name>
<evidence type="ECO:0000256" key="5">
    <source>
        <dbReference type="ARBA" id="ARBA00022691"/>
    </source>
</evidence>
<dbReference type="Proteomes" id="UP000013378">
    <property type="component" value="Unassembled WGS sequence"/>
</dbReference>
<dbReference type="GO" id="GO:0005829">
    <property type="term" value="C:cytosol"/>
    <property type="evidence" value="ECO:0007669"/>
    <property type="project" value="TreeGrafter"/>
</dbReference>
<evidence type="ECO:0000313" key="7">
    <source>
        <dbReference type="EMBL" id="EOC99425.1"/>
    </source>
</evidence>
<evidence type="ECO:0000256" key="2">
    <source>
        <dbReference type="ARBA" id="ARBA00022552"/>
    </source>
</evidence>
<keyword evidence="2 6" id="KW-0698">rRNA processing</keyword>
<dbReference type="HAMAP" id="MF_00074">
    <property type="entry name" value="16SrRNA_methyltr_G"/>
    <property type="match status" value="1"/>
</dbReference>
<dbReference type="Pfam" id="PF02527">
    <property type="entry name" value="GidB"/>
    <property type="match status" value="1"/>
</dbReference>
<dbReference type="PIRSF" id="PIRSF003078">
    <property type="entry name" value="GidB"/>
    <property type="match status" value="1"/>
</dbReference>
<dbReference type="eggNOG" id="COG0357">
    <property type="taxonomic scope" value="Bacteria"/>
</dbReference>
<keyword evidence="8" id="KW-1185">Reference proteome</keyword>
<keyword evidence="1 6" id="KW-0963">Cytoplasm</keyword>
<dbReference type="PATRIC" id="fig|1304284.3.peg.2498"/>
<evidence type="ECO:0000256" key="1">
    <source>
        <dbReference type="ARBA" id="ARBA00022490"/>
    </source>
</evidence>
<gene>
    <name evidence="6" type="primary">rsmG</name>
    <name evidence="7" type="ORF">L21TH_2543</name>
</gene>
<organism evidence="7 8">
    <name type="scientific">Caldisalinibacter kiritimatiensis</name>
    <dbReference type="NCBI Taxonomy" id="1304284"/>
    <lineage>
        <taxon>Bacteria</taxon>
        <taxon>Bacillati</taxon>
        <taxon>Bacillota</taxon>
        <taxon>Tissierellia</taxon>
        <taxon>Tissierellales</taxon>
        <taxon>Thermohalobacteraceae</taxon>
        <taxon>Caldisalinibacter</taxon>
    </lineage>
</organism>
<accession>R1CL46</accession>
<dbReference type="EMBL" id="ARZA01000274">
    <property type="protein sequence ID" value="EOC99425.1"/>
    <property type="molecule type" value="Genomic_DNA"/>
</dbReference>
<dbReference type="RefSeq" id="WP_006317185.1">
    <property type="nucleotide sequence ID" value="NZ_ARZA01000274.1"/>
</dbReference>
<dbReference type="NCBIfam" id="TIGR00138">
    <property type="entry name" value="rsmG_gidB"/>
    <property type="match status" value="1"/>
</dbReference>
<sequence length="238" mass="26658">MTNMNTLIEGLGELSIPLENEKIDKFAIYKELLKEWNKKINITAITDDSDIDVKHFIDSLSVLKTGFVKEGYKIIDIGTGGGFPGLPLKIANPSLEVVLLDSLNKRIKFLNEVIENLGLSNITVIHGRAEDYGKKEEYREKFDIAVSRAVASLNVLCEYCLPFVKVGGYFLAMKGPEIYEEIEDAKKALDVLGGVVEDKFDIKLPFTDIKHTILVIKKVTETPTKYPRKAGKPTKRPL</sequence>
<evidence type="ECO:0000313" key="8">
    <source>
        <dbReference type="Proteomes" id="UP000013378"/>
    </source>
</evidence>
<dbReference type="SUPFAM" id="SSF53335">
    <property type="entry name" value="S-adenosyl-L-methionine-dependent methyltransferases"/>
    <property type="match status" value="1"/>
</dbReference>
<proteinExistence type="inferred from homology"/>
<protein>
    <recommendedName>
        <fullName evidence="6">Ribosomal RNA small subunit methyltransferase G</fullName>
        <ecNumber evidence="6">2.1.1.-</ecNumber>
    </recommendedName>
    <alternativeName>
        <fullName evidence="6">16S rRNA 7-methylguanosine methyltransferase</fullName>
        <shortName evidence="6">16S rRNA m7G methyltransferase</shortName>
    </alternativeName>
</protein>
<dbReference type="FunFam" id="3.40.50.150:FF:000041">
    <property type="entry name" value="Ribosomal RNA small subunit methyltransferase G"/>
    <property type="match status" value="1"/>
</dbReference>
<keyword evidence="5 6" id="KW-0949">S-adenosyl-L-methionine</keyword>
<evidence type="ECO:0000256" key="3">
    <source>
        <dbReference type="ARBA" id="ARBA00022603"/>
    </source>
</evidence>
<dbReference type="InterPro" id="IPR003682">
    <property type="entry name" value="rRNA_ssu_MeTfrase_G"/>
</dbReference>
<keyword evidence="3 6" id="KW-0489">Methyltransferase</keyword>